<dbReference type="Pfam" id="PF01575">
    <property type="entry name" value="MaoC_dehydratas"/>
    <property type="match status" value="1"/>
</dbReference>
<dbReference type="EMBL" id="CP066802">
    <property type="protein sequence ID" value="QQM67026.1"/>
    <property type="molecule type" value="Genomic_DNA"/>
</dbReference>
<dbReference type="InterPro" id="IPR029069">
    <property type="entry name" value="HotDog_dom_sf"/>
</dbReference>
<organism evidence="4 5">
    <name type="scientific">Actinomyces weissii</name>
    <dbReference type="NCBI Taxonomy" id="675090"/>
    <lineage>
        <taxon>Bacteria</taxon>
        <taxon>Bacillati</taxon>
        <taxon>Actinomycetota</taxon>
        <taxon>Actinomycetes</taxon>
        <taxon>Actinomycetales</taxon>
        <taxon>Actinomycetaceae</taxon>
        <taxon>Actinomyces</taxon>
    </lineage>
</organism>
<dbReference type="SUPFAM" id="SSF54637">
    <property type="entry name" value="Thioesterase/thiol ester dehydrase-isomerase"/>
    <property type="match status" value="1"/>
</dbReference>
<feature type="compositionally biased region" description="Low complexity" evidence="2">
    <location>
        <begin position="9"/>
        <end position="30"/>
    </location>
</feature>
<protein>
    <recommendedName>
        <fullName evidence="3">MaoC-like domain-containing protein</fullName>
    </recommendedName>
</protein>
<name>A0A7T7M8T7_9ACTO</name>
<dbReference type="Proteomes" id="UP000595895">
    <property type="component" value="Chromosome"/>
</dbReference>
<evidence type="ECO:0000313" key="5">
    <source>
        <dbReference type="Proteomes" id="UP000595895"/>
    </source>
</evidence>
<feature type="region of interest" description="Disordered" evidence="2">
    <location>
        <begin position="1"/>
        <end position="30"/>
    </location>
</feature>
<evidence type="ECO:0000256" key="1">
    <source>
        <dbReference type="ARBA" id="ARBA00005254"/>
    </source>
</evidence>
<accession>A0A7T7M8T7</accession>
<dbReference type="Gene3D" id="3.10.129.10">
    <property type="entry name" value="Hotdog Thioesterase"/>
    <property type="match status" value="1"/>
</dbReference>
<proteinExistence type="inferred from homology"/>
<gene>
    <name evidence="4" type="ORF">JG540_08245</name>
</gene>
<dbReference type="RefSeq" id="WP_200275269.1">
    <property type="nucleotide sequence ID" value="NZ_CP066802.1"/>
</dbReference>
<dbReference type="InterPro" id="IPR002539">
    <property type="entry name" value="MaoC-like_dom"/>
</dbReference>
<dbReference type="KEGG" id="awe:JG540_08245"/>
<evidence type="ECO:0000313" key="4">
    <source>
        <dbReference type="EMBL" id="QQM67026.1"/>
    </source>
</evidence>
<sequence>MSRPGPVNPRLAGPQRAAAPAGGAPARSGRVGPVLEEVLQRCELADAGARAQQVTSLLRPALAGLDQVRQSLGEQQWDGLVHRRCRLRPGAPGQPSDDRQPAPEQACTTVEVLGRRAGWELLRASTCWRSPGAGTPRVVHDLARYLGQQPGAVPKVLPQAEALAGAVPGAGGPRLQLSPADVRAWAQASGDRNAIHVEPGRAHALGLPVGAGSVVVHGMLLAALSLAVAPLRAPEADLRFLRPLPLALDGTVWLAADRDGGLWHAGRLLLRRGDHRVRS</sequence>
<keyword evidence="5" id="KW-1185">Reference proteome</keyword>
<reference evidence="4 5" key="1">
    <citation type="submission" date="2020-12" db="EMBL/GenBank/DDBJ databases">
        <authorList>
            <person name="Zhou J."/>
        </authorList>
    </citation>
    <scope>NUCLEOTIDE SEQUENCE [LARGE SCALE GENOMIC DNA]</scope>
    <source>
        <strain evidence="4 5">CCUG 61299</strain>
    </source>
</reference>
<feature type="domain" description="MaoC-like" evidence="3">
    <location>
        <begin position="174"/>
        <end position="228"/>
    </location>
</feature>
<dbReference type="AlphaFoldDB" id="A0A7T7M8T7"/>
<evidence type="ECO:0000259" key="3">
    <source>
        <dbReference type="Pfam" id="PF01575"/>
    </source>
</evidence>
<comment type="similarity">
    <text evidence="1">Belongs to the enoyl-CoA hydratase/isomerase family.</text>
</comment>
<evidence type="ECO:0000256" key="2">
    <source>
        <dbReference type="SAM" id="MobiDB-lite"/>
    </source>
</evidence>